<evidence type="ECO:0000256" key="2">
    <source>
        <dbReference type="ARBA" id="ARBA00022448"/>
    </source>
</evidence>
<dbReference type="AlphaFoldDB" id="A0A0L6ZET9"/>
<dbReference type="Pfam" id="PF09383">
    <property type="entry name" value="NIL"/>
    <property type="match status" value="1"/>
</dbReference>
<keyword evidence="8" id="KW-0472">Membrane</keyword>
<dbReference type="FunFam" id="3.40.50.300:FF:000056">
    <property type="entry name" value="Cell division ATP-binding protein FtsE"/>
    <property type="match status" value="1"/>
</dbReference>
<dbReference type="SUPFAM" id="SSF55021">
    <property type="entry name" value="ACT-like"/>
    <property type="match status" value="1"/>
</dbReference>
<dbReference type="PANTHER" id="PTHR43166">
    <property type="entry name" value="AMINO ACID IMPORT ATP-BINDING PROTEIN"/>
    <property type="match status" value="1"/>
</dbReference>
<dbReference type="PATRIC" id="fig|1121318.3.peg.142"/>
<evidence type="ECO:0000256" key="8">
    <source>
        <dbReference type="ARBA" id="ARBA00023136"/>
    </source>
</evidence>
<accession>A0A0L6ZET9</accession>
<keyword evidence="3" id="KW-1003">Cell membrane</keyword>
<dbReference type="SMART" id="SM00930">
    <property type="entry name" value="NIL"/>
    <property type="match status" value="1"/>
</dbReference>
<dbReference type="InterPro" id="IPR003593">
    <property type="entry name" value="AAA+_ATPase"/>
</dbReference>
<dbReference type="InterPro" id="IPR050086">
    <property type="entry name" value="MetN_ABC_transporter-like"/>
</dbReference>
<dbReference type="STRING" id="36844.SAMN04488501_10581"/>
<keyword evidence="2" id="KW-0813">Transport</keyword>
<organism evidence="10 11">
    <name type="scientific">Clostridium homopropionicum DSM 5847</name>
    <dbReference type="NCBI Taxonomy" id="1121318"/>
    <lineage>
        <taxon>Bacteria</taxon>
        <taxon>Bacillati</taxon>
        <taxon>Bacillota</taxon>
        <taxon>Clostridia</taxon>
        <taxon>Eubacteriales</taxon>
        <taxon>Clostridiaceae</taxon>
        <taxon>Clostridium</taxon>
    </lineage>
</organism>
<dbReference type="SUPFAM" id="SSF52540">
    <property type="entry name" value="P-loop containing nucleoside triphosphate hydrolases"/>
    <property type="match status" value="1"/>
</dbReference>
<dbReference type="GO" id="GO:0006865">
    <property type="term" value="P:amino acid transport"/>
    <property type="evidence" value="ECO:0007669"/>
    <property type="project" value="UniProtKB-KW"/>
</dbReference>
<dbReference type="Pfam" id="PF00005">
    <property type="entry name" value="ABC_tran"/>
    <property type="match status" value="1"/>
</dbReference>
<gene>
    <name evidence="10" type="primary">metN</name>
    <name evidence="10" type="ORF">CLHOM_01430</name>
</gene>
<dbReference type="InterPro" id="IPR003439">
    <property type="entry name" value="ABC_transporter-like_ATP-bd"/>
</dbReference>
<evidence type="ECO:0000256" key="6">
    <source>
        <dbReference type="ARBA" id="ARBA00022967"/>
    </source>
</evidence>
<sequence length="348" mass="39167">MLGDEDAWDYQDLRLSLGLLFYYEAVGGAIMIQIKNVAKYFGKDQVLKNVSINVEEGEVYGIVGHSGAGKSTLLRCINGLESYDSGSVLVNNKEVKTLGDRELREFRKNIGMIFQNFSLLNRKSVWSNVALPMETWGYSKEEIDKRVKELLSLVGLEDKAYSMPKELSGGQKQRVAIARALTLNPKIILCDEATSALDPKTTKSILELLREINRKLGITIVIVTHQMEVIKEACSKVALMEDGKVIQAGKVEEVFLRPTKEMENLLGEEEILPQEGINIKLFFPKELSQNCIITSMARELNIDFSIVWGKLEKFTDGVLGSLVINISEDKKQDVISYLEKQNINWEVL</sequence>
<dbReference type="PANTHER" id="PTHR43166:SF30">
    <property type="entry name" value="METHIONINE IMPORT ATP-BINDING PROTEIN METN"/>
    <property type="match status" value="1"/>
</dbReference>
<evidence type="ECO:0000256" key="3">
    <source>
        <dbReference type="ARBA" id="ARBA00022475"/>
    </source>
</evidence>
<evidence type="ECO:0000256" key="7">
    <source>
        <dbReference type="ARBA" id="ARBA00022970"/>
    </source>
</evidence>
<dbReference type="Gene3D" id="3.40.50.300">
    <property type="entry name" value="P-loop containing nucleotide triphosphate hydrolases"/>
    <property type="match status" value="1"/>
</dbReference>
<dbReference type="GO" id="GO:0005886">
    <property type="term" value="C:plasma membrane"/>
    <property type="evidence" value="ECO:0007669"/>
    <property type="project" value="UniProtKB-ARBA"/>
</dbReference>
<keyword evidence="7" id="KW-0029">Amino-acid transport</keyword>
<keyword evidence="10" id="KW-0378">Hydrolase</keyword>
<dbReference type="GO" id="GO:0016887">
    <property type="term" value="F:ATP hydrolysis activity"/>
    <property type="evidence" value="ECO:0007669"/>
    <property type="project" value="InterPro"/>
</dbReference>
<evidence type="ECO:0000259" key="9">
    <source>
        <dbReference type="PROSITE" id="PS50893"/>
    </source>
</evidence>
<evidence type="ECO:0000256" key="4">
    <source>
        <dbReference type="ARBA" id="ARBA00022741"/>
    </source>
</evidence>
<evidence type="ECO:0000313" key="10">
    <source>
        <dbReference type="EMBL" id="KOA21472.1"/>
    </source>
</evidence>
<dbReference type="GO" id="GO:0005524">
    <property type="term" value="F:ATP binding"/>
    <property type="evidence" value="ECO:0007669"/>
    <property type="project" value="UniProtKB-KW"/>
</dbReference>
<evidence type="ECO:0000313" key="11">
    <source>
        <dbReference type="Proteomes" id="UP000037043"/>
    </source>
</evidence>
<keyword evidence="5 10" id="KW-0067">ATP-binding</keyword>
<keyword evidence="11" id="KW-1185">Reference proteome</keyword>
<dbReference type="Gene3D" id="3.30.70.260">
    <property type="match status" value="1"/>
</dbReference>
<dbReference type="InterPro" id="IPR045865">
    <property type="entry name" value="ACT-like_dom_sf"/>
</dbReference>
<reference evidence="11" key="1">
    <citation type="submission" date="2015-08" db="EMBL/GenBank/DDBJ databases">
        <title>Genome sequence of the strict anaerobe Clostridium homopropionicum LuHBu1 (DSM 5847T).</title>
        <authorList>
            <person name="Poehlein A."/>
            <person name="Beck M."/>
            <person name="Schiel-Bengelsdorf B."/>
            <person name="Bengelsdorf F.R."/>
            <person name="Daniel R."/>
            <person name="Duerre P."/>
        </authorList>
    </citation>
    <scope>NUCLEOTIDE SEQUENCE [LARGE SCALE GENOMIC DNA]</scope>
    <source>
        <strain evidence="11">DSM 5847</strain>
    </source>
</reference>
<dbReference type="EC" id="3.6.3.-" evidence="10"/>
<dbReference type="CDD" id="cd03258">
    <property type="entry name" value="ABC_MetN_methionine_transporter"/>
    <property type="match status" value="1"/>
</dbReference>
<dbReference type="InterPro" id="IPR041701">
    <property type="entry name" value="MetN_ABC"/>
</dbReference>
<dbReference type="InterPro" id="IPR027417">
    <property type="entry name" value="P-loop_NTPase"/>
</dbReference>
<keyword evidence="4" id="KW-0547">Nucleotide-binding</keyword>
<dbReference type="PROSITE" id="PS00211">
    <property type="entry name" value="ABC_TRANSPORTER_1"/>
    <property type="match status" value="1"/>
</dbReference>
<keyword evidence="6" id="KW-1278">Translocase</keyword>
<dbReference type="Proteomes" id="UP000037043">
    <property type="component" value="Unassembled WGS sequence"/>
</dbReference>
<feature type="domain" description="ABC transporter" evidence="9">
    <location>
        <begin position="32"/>
        <end position="267"/>
    </location>
</feature>
<comment type="similarity">
    <text evidence="1">Belongs to the ABC transporter superfamily.</text>
</comment>
<evidence type="ECO:0000256" key="1">
    <source>
        <dbReference type="ARBA" id="ARBA00005417"/>
    </source>
</evidence>
<name>A0A0L6ZET9_9CLOT</name>
<comment type="caution">
    <text evidence="10">The sequence shown here is derived from an EMBL/GenBank/DDBJ whole genome shotgun (WGS) entry which is preliminary data.</text>
</comment>
<dbReference type="InterPro" id="IPR017871">
    <property type="entry name" value="ABC_transporter-like_CS"/>
</dbReference>
<proteinExistence type="inferred from homology"/>
<dbReference type="SMART" id="SM00382">
    <property type="entry name" value="AAA"/>
    <property type="match status" value="1"/>
</dbReference>
<protein>
    <submittedName>
        <fullName evidence="10">Methionine import ATP-binding protein MetN</fullName>
        <ecNumber evidence="10">3.6.3.-</ecNumber>
    </submittedName>
</protein>
<dbReference type="PROSITE" id="PS50893">
    <property type="entry name" value="ABC_TRANSPORTER_2"/>
    <property type="match status" value="1"/>
</dbReference>
<evidence type="ECO:0000256" key="5">
    <source>
        <dbReference type="ARBA" id="ARBA00022840"/>
    </source>
</evidence>
<dbReference type="InterPro" id="IPR018449">
    <property type="entry name" value="NIL_domain"/>
</dbReference>
<dbReference type="EMBL" id="LHUR01000005">
    <property type="protein sequence ID" value="KOA21472.1"/>
    <property type="molecule type" value="Genomic_DNA"/>
</dbReference>